<name>A0A7M1RVL5_9CAUD</name>
<reference evidence="1 2" key="1">
    <citation type="submission" date="2020-07" db="EMBL/GenBank/DDBJ databases">
        <title>Taxonomic proposal: Crassvirales, a new order of highly abundant and diverse bacterial viruses.</title>
        <authorList>
            <person name="Shkoporov A.N."/>
            <person name="Stockdale S.R."/>
            <person name="Guerin E."/>
            <person name="Ross R.P."/>
            <person name="Hill C."/>
        </authorList>
    </citation>
    <scope>NUCLEOTIDE SEQUENCE [LARGE SCALE GENOMIC DNA]</scope>
</reference>
<dbReference type="RefSeq" id="YP_010113552.1">
    <property type="nucleotide sequence ID" value="NC_055904.1"/>
</dbReference>
<evidence type="ECO:0000313" key="1">
    <source>
        <dbReference type="EMBL" id="QOR57912.1"/>
    </source>
</evidence>
<accession>A0A7M1RVL5</accession>
<keyword evidence="1" id="KW-0269">Exonuclease</keyword>
<proteinExistence type="predicted"/>
<protein>
    <submittedName>
        <fullName evidence="1">Exonuclease</fullName>
    </submittedName>
</protein>
<dbReference type="KEGG" id="vg:65132083"/>
<keyword evidence="1" id="KW-0378">Hydrolase</keyword>
<evidence type="ECO:0000313" key="2">
    <source>
        <dbReference type="Proteomes" id="UP000593824"/>
    </source>
</evidence>
<sequence length="337" mass="40227">MMDLSIPYYEDLTRISNSNIGWFLSKGPAFLHKMLTNPPKEEKNAVLERGTMIHEYLLQPEEFDKDYVLYNKRRPSSAQQEKFCQAIASSLEIEPNRAVLNAYKDTYSIVGKSEEKMLSEGLKIASELKDYIELLKSNDNRKIISDFDSYMLNRIGETAKNHWAFQWLFKEIPTSMEVHHEFHINWEKYTYYGMVKCKSLLDYVAFDFKNKRCIIADLKTTQNIWTFEHSIDKYDYLRQLEYYTQAVKWYLAIEKHEDPSQWKFDRYFIPIDTTGSYEIRVLYVKNKDIITRQSTIDDALNKIGWHLVNNKWDHSLEYYKNDGIEQITYKQNFKSDL</sequence>
<keyword evidence="2" id="KW-1185">Reference proteome</keyword>
<dbReference type="EMBL" id="MT774411">
    <property type="protein sequence ID" value="QOR57912.1"/>
    <property type="molecule type" value="Genomic_DNA"/>
</dbReference>
<keyword evidence="1" id="KW-0540">Nuclease</keyword>
<dbReference type="Proteomes" id="UP000593824">
    <property type="component" value="Segment"/>
</dbReference>
<dbReference type="Gene3D" id="3.90.320.10">
    <property type="match status" value="1"/>
</dbReference>
<dbReference type="GeneID" id="65132083"/>
<dbReference type="GO" id="GO:0004527">
    <property type="term" value="F:exonuclease activity"/>
    <property type="evidence" value="ECO:0007669"/>
    <property type="project" value="UniProtKB-KW"/>
</dbReference>
<organism evidence="1 2">
    <name type="scientific">uncultured phage cr273_1</name>
    <dbReference type="NCBI Taxonomy" id="2772095"/>
    <lineage>
        <taxon>Viruses</taxon>
        <taxon>Duplodnaviria</taxon>
        <taxon>Heunggongvirae</taxon>
        <taxon>Uroviricota</taxon>
        <taxon>Caudoviricetes</taxon>
        <taxon>Crassvirales</taxon>
        <taxon>Suoliviridae</taxon>
        <taxon>Oafivirinae</taxon>
        <taxon>Buhlduvirus</taxon>
        <taxon>Buhlduvirus animalis</taxon>
    </lineage>
</organism>
<dbReference type="InterPro" id="IPR011604">
    <property type="entry name" value="PDDEXK-like_dom_sf"/>
</dbReference>